<dbReference type="EMBL" id="QCYY01002015">
    <property type="protein sequence ID" value="ROT73603.1"/>
    <property type="molecule type" value="Genomic_DNA"/>
</dbReference>
<sequence length="624" mass="64607">MPVLRAKSPRVEGGRCYPKVCWSAVTRATHWGISTRSSAPETHSAKSARSAKSSQIFNGFPVDSDQGGVTSRPDGDSEANGCRREMGAPRAPAAPARHQGGVHAAQPLPASALPRGAQQHRQARLQPSTPRSATPSRSSASASTGKGLSNGGAFRAPGTRLRFFSRSVAAPPPPACDDHHCDVDDLCDASSASDCSSASDAHSSSGGHSLRDSCSGSDDDGACSGTCCIPAGDAPCCLLPCAHTSAGAKIIRSAISVPSTRHCGYGAYGNENDASIAKMPLRARSGEGVTTAACMGALSCRLNGARDGGAGRAATPNGHCETQVLDRCDEEAPAPRHPRAESEPSVSRDKDASDRNTAPRGIVCRIGRQQDSSAAPMVRQDTFTIERGQGGISPRGEGGLSLPMLSRPLCPSPTPTPSLATLRPRAGQSGTSNGSKLRPPATHYREAARLSPARSNGAASAPYSRGSLSQPRAALAASRGGRRRSASENGDLGAEERLGGGADTPPWEPHHVAKGPRGSGNTKRGAPYSRSSVSSDEHDQQAASGQQKEDPPPHQPTHRGRRAMKITLREEATKKNTNLTTPASRTRSGSRSSGGSSPATIHGRAPHKTATAALSLFSQQVRIP</sequence>
<evidence type="ECO:0000256" key="1">
    <source>
        <dbReference type="SAM" id="MobiDB-lite"/>
    </source>
</evidence>
<evidence type="ECO:0000313" key="2">
    <source>
        <dbReference type="EMBL" id="ROT73603.1"/>
    </source>
</evidence>
<feature type="compositionally biased region" description="Low complexity" evidence="1">
    <location>
        <begin position="88"/>
        <end position="97"/>
    </location>
</feature>
<feature type="region of interest" description="Disordered" evidence="1">
    <location>
        <begin position="330"/>
        <end position="624"/>
    </location>
</feature>
<protein>
    <submittedName>
        <fullName evidence="2">Uncharacterized protein</fullName>
    </submittedName>
</protein>
<feature type="compositionally biased region" description="Low complexity" evidence="1">
    <location>
        <begin position="127"/>
        <end position="144"/>
    </location>
</feature>
<dbReference type="Proteomes" id="UP000283509">
    <property type="component" value="Unassembled WGS sequence"/>
</dbReference>
<feature type="region of interest" description="Disordered" evidence="1">
    <location>
        <begin position="35"/>
        <end position="154"/>
    </location>
</feature>
<gene>
    <name evidence="2" type="ORF">C7M84_007964</name>
</gene>
<reference evidence="2 3" key="2">
    <citation type="submission" date="2019-01" db="EMBL/GenBank/DDBJ databases">
        <title>The decoding of complex shrimp genome reveals the adaptation for benthos swimmer, frequently molting mechanism and breeding impact on genome.</title>
        <authorList>
            <person name="Sun Y."/>
            <person name="Gao Y."/>
            <person name="Yu Y."/>
        </authorList>
    </citation>
    <scope>NUCLEOTIDE SEQUENCE [LARGE SCALE GENOMIC DNA]</scope>
    <source>
        <tissue evidence="2">Muscle</tissue>
    </source>
</reference>
<organism evidence="2 3">
    <name type="scientific">Penaeus vannamei</name>
    <name type="common">Whiteleg shrimp</name>
    <name type="synonym">Litopenaeus vannamei</name>
    <dbReference type="NCBI Taxonomy" id="6689"/>
    <lineage>
        <taxon>Eukaryota</taxon>
        <taxon>Metazoa</taxon>
        <taxon>Ecdysozoa</taxon>
        <taxon>Arthropoda</taxon>
        <taxon>Crustacea</taxon>
        <taxon>Multicrustacea</taxon>
        <taxon>Malacostraca</taxon>
        <taxon>Eumalacostraca</taxon>
        <taxon>Eucarida</taxon>
        <taxon>Decapoda</taxon>
        <taxon>Dendrobranchiata</taxon>
        <taxon>Penaeoidea</taxon>
        <taxon>Penaeidae</taxon>
        <taxon>Penaeus</taxon>
    </lineage>
</organism>
<comment type="caution">
    <text evidence="2">The sequence shown here is derived from an EMBL/GenBank/DDBJ whole genome shotgun (WGS) entry which is preliminary data.</text>
</comment>
<dbReference type="AlphaFoldDB" id="A0A423TAS9"/>
<evidence type="ECO:0000313" key="3">
    <source>
        <dbReference type="Proteomes" id="UP000283509"/>
    </source>
</evidence>
<keyword evidence="3" id="KW-1185">Reference proteome</keyword>
<reference evidence="2 3" key="1">
    <citation type="submission" date="2018-04" db="EMBL/GenBank/DDBJ databases">
        <authorList>
            <person name="Zhang X."/>
            <person name="Yuan J."/>
            <person name="Li F."/>
            <person name="Xiang J."/>
        </authorList>
    </citation>
    <scope>NUCLEOTIDE SEQUENCE [LARGE SCALE GENOMIC DNA]</scope>
    <source>
        <tissue evidence="2">Muscle</tissue>
    </source>
</reference>
<feature type="compositionally biased region" description="Gly residues" evidence="1">
    <location>
        <begin position="388"/>
        <end position="399"/>
    </location>
</feature>
<feature type="compositionally biased region" description="Low complexity" evidence="1">
    <location>
        <begin position="45"/>
        <end position="54"/>
    </location>
</feature>
<dbReference type="OrthoDB" id="6363485at2759"/>
<feature type="compositionally biased region" description="Basic and acidic residues" evidence="1">
    <location>
        <begin position="338"/>
        <end position="354"/>
    </location>
</feature>
<feature type="compositionally biased region" description="Low complexity" evidence="1">
    <location>
        <begin position="580"/>
        <end position="600"/>
    </location>
</feature>
<accession>A0A423TAS9</accession>
<proteinExistence type="predicted"/>
<name>A0A423TAS9_PENVA</name>